<keyword evidence="6 10" id="KW-0460">Magnesium</keyword>
<dbReference type="PANTHER" id="PTHR11067:SF9">
    <property type="entry name" value="INOSINE TRIPHOSPHATE PYROPHOSPHATASE"/>
    <property type="match status" value="1"/>
</dbReference>
<dbReference type="AlphaFoldDB" id="A0A1B1Y458"/>
<feature type="binding site" evidence="10">
    <location>
        <position position="68"/>
    </location>
    <ligand>
        <name>substrate</name>
    </ligand>
</feature>
<proteinExistence type="inferred from homology"/>
<dbReference type="GO" id="GO:0036220">
    <property type="term" value="F:ITP diphosphatase activity"/>
    <property type="evidence" value="ECO:0007669"/>
    <property type="project" value="UniProtKB-UniRule"/>
</dbReference>
<dbReference type="OrthoDB" id="9807456at2"/>
<gene>
    <name evidence="12" type="ORF">AXE80_04245</name>
</gene>
<evidence type="ECO:0000256" key="9">
    <source>
        <dbReference type="ARBA" id="ARBA00052017"/>
    </source>
</evidence>
<dbReference type="GO" id="GO:0009146">
    <property type="term" value="P:purine nucleoside triphosphate catabolic process"/>
    <property type="evidence" value="ECO:0007669"/>
    <property type="project" value="UniProtKB-UniRule"/>
</dbReference>
<evidence type="ECO:0000256" key="10">
    <source>
        <dbReference type="HAMAP-Rule" id="MF_01405"/>
    </source>
</evidence>
<evidence type="ECO:0000256" key="4">
    <source>
        <dbReference type="ARBA" id="ARBA00022741"/>
    </source>
</evidence>
<dbReference type="GO" id="GO:0017111">
    <property type="term" value="F:ribonucleoside triphosphate phosphatase activity"/>
    <property type="evidence" value="ECO:0007669"/>
    <property type="project" value="InterPro"/>
</dbReference>
<dbReference type="NCBIfam" id="NF011398">
    <property type="entry name" value="PRK14823.1"/>
    <property type="match status" value="1"/>
</dbReference>
<keyword evidence="7 10" id="KW-0546">Nucleotide metabolism</keyword>
<evidence type="ECO:0000256" key="1">
    <source>
        <dbReference type="ARBA" id="ARBA00008023"/>
    </source>
</evidence>
<feature type="binding site" evidence="10">
    <location>
        <begin position="7"/>
        <end position="12"/>
    </location>
    <ligand>
        <name>substrate</name>
    </ligand>
</feature>
<comment type="catalytic activity">
    <reaction evidence="8 10">
        <text>dITP + H2O = dIMP + diphosphate + H(+)</text>
        <dbReference type="Rhea" id="RHEA:28342"/>
        <dbReference type="ChEBI" id="CHEBI:15377"/>
        <dbReference type="ChEBI" id="CHEBI:15378"/>
        <dbReference type="ChEBI" id="CHEBI:33019"/>
        <dbReference type="ChEBI" id="CHEBI:61194"/>
        <dbReference type="ChEBI" id="CHEBI:61382"/>
        <dbReference type="EC" id="3.6.1.66"/>
    </reaction>
</comment>
<keyword evidence="5 10" id="KW-0378">Hydrolase</keyword>
<evidence type="ECO:0000256" key="2">
    <source>
        <dbReference type="ARBA" id="ARBA00011738"/>
    </source>
</evidence>
<dbReference type="Pfam" id="PF01725">
    <property type="entry name" value="Ham1p_like"/>
    <property type="match status" value="1"/>
</dbReference>
<dbReference type="FunFam" id="3.90.950.10:FF:000001">
    <property type="entry name" value="dITP/XTP pyrophosphatase"/>
    <property type="match status" value="1"/>
</dbReference>
<dbReference type="GO" id="GO:0046872">
    <property type="term" value="F:metal ion binding"/>
    <property type="evidence" value="ECO:0007669"/>
    <property type="project" value="UniProtKB-KW"/>
</dbReference>
<comment type="caution">
    <text evidence="10">Lacks conserved residue(s) required for the propagation of feature annotation.</text>
</comment>
<dbReference type="InterPro" id="IPR029001">
    <property type="entry name" value="ITPase-like_fam"/>
</dbReference>
<reference evidence="12 13" key="1">
    <citation type="submission" date="2016-02" db="EMBL/GenBank/DDBJ databases">
        <authorList>
            <person name="Wen L."/>
            <person name="He K."/>
            <person name="Yang H."/>
        </authorList>
    </citation>
    <scope>NUCLEOTIDE SEQUENCE [LARGE SCALE GENOMIC DNA]</scope>
    <source>
        <strain evidence="12 13">CZ1127</strain>
    </source>
</reference>
<dbReference type="NCBIfam" id="TIGR00042">
    <property type="entry name" value="RdgB/HAM1 family non-canonical purine NTP pyrophosphatase"/>
    <property type="match status" value="1"/>
</dbReference>
<comment type="catalytic activity">
    <reaction evidence="10">
        <text>ITP + H2O = IMP + diphosphate + H(+)</text>
        <dbReference type="Rhea" id="RHEA:29399"/>
        <dbReference type="ChEBI" id="CHEBI:15377"/>
        <dbReference type="ChEBI" id="CHEBI:15378"/>
        <dbReference type="ChEBI" id="CHEBI:33019"/>
        <dbReference type="ChEBI" id="CHEBI:58053"/>
        <dbReference type="ChEBI" id="CHEBI:61402"/>
        <dbReference type="EC" id="3.6.1.66"/>
    </reaction>
</comment>
<comment type="subunit">
    <text evidence="2 10">Homodimer.</text>
</comment>
<organism evidence="12 13">
    <name type="scientific">Wenyingzhuangia fucanilytica</name>
    <dbReference type="NCBI Taxonomy" id="1790137"/>
    <lineage>
        <taxon>Bacteria</taxon>
        <taxon>Pseudomonadati</taxon>
        <taxon>Bacteroidota</taxon>
        <taxon>Flavobacteriia</taxon>
        <taxon>Flavobacteriales</taxon>
        <taxon>Flavobacteriaceae</taxon>
        <taxon>Wenyingzhuangia</taxon>
    </lineage>
</organism>
<feature type="binding site" evidence="10">
    <location>
        <position position="67"/>
    </location>
    <ligand>
        <name>Mg(2+)</name>
        <dbReference type="ChEBI" id="CHEBI:18420"/>
    </ligand>
</feature>
<name>A0A1B1Y458_9FLAO</name>
<dbReference type="RefSeq" id="WP_068824761.1">
    <property type="nucleotide sequence ID" value="NZ_CP014224.1"/>
</dbReference>
<comment type="catalytic activity">
    <reaction evidence="9 10">
        <text>XTP + H2O = XMP + diphosphate + H(+)</text>
        <dbReference type="Rhea" id="RHEA:28610"/>
        <dbReference type="ChEBI" id="CHEBI:15377"/>
        <dbReference type="ChEBI" id="CHEBI:15378"/>
        <dbReference type="ChEBI" id="CHEBI:33019"/>
        <dbReference type="ChEBI" id="CHEBI:57464"/>
        <dbReference type="ChEBI" id="CHEBI:61314"/>
        <dbReference type="EC" id="3.6.1.66"/>
    </reaction>
</comment>
<dbReference type="GO" id="GO:0000166">
    <property type="term" value="F:nucleotide binding"/>
    <property type="evidence" value="ECO:0007669"/>
    <property type="project" value="UniProtKB-KW"/>
</dbReference>
<feature type="binding site" evidence="10">
    <location>
        <position position="170"/>
    </location>
    <ligand>
        <name>substrate</name>
    </ligand>
</feature>
<dbReference type="KEGG" id="wfu:AXE80_04245"/>
<dbReference type="InterPro" id="IPR002637">
    <property type="entry name" value="RdgB/HAM1"/>
</dbReference>
<dbReference type="SUPFAM" id="SSF52972">
    <property type="entry name" value="ITPase-like"/>
    <property type="match status" value="1"/>
</dbReference>
<feature type="binding site" evidence="10">
    <location>
        <begin position="175"/>
        <end position="176"/>
    </location>
    <ligand>
        <name>substrate</name>
    </ligand>
</feature>
<evidence type="ECO:0000256" key="6">
    <source>
        <dbReference type="ARBA" id="ARBA00022842"/>
    </source>
</evidence>
<protein>
    <recommendedName>
        <fullName evidence="10">dITP/XTP pyrophosphatase</fullName>
        <ecNumber evidence="10">3.6.1.66</ecNumber>
    </recommendedName>
    <alternativeName>
        <fullName evidence="10">Non-canonical purine NTP pyrophosphatase</fullName>
    </alternativeName>
    <alternativeName>
        <fullName evidence="10">Non-standard purine NTP pyrophosphatase</fullName>
    </alternativeName>
    <alternativeName>
        <fullName evidence="10">Nucleoside-triphosphate diphosphatase</fullName>
    </alternativeName>
    <alternativeName>
        <fullName evidence="10">Nucleoside-triphosphate pyrophosphatase</fullName>
        <shortName evidence="10">NTPase</shortName>
    </alternativeName>
</protein>
<evidence type="ECO:0000256" key="7">
    <source>
        <dbReference type="ARBA" id="ARBA00023080"/>
    </source>
</evidence>
<accession>A0A1B1Y458</accession>
<dbReference type="GO" id="GO:0005829">
    <property type="term" value="C:cytosol"/>
    <property type="evidence" value="ECO:0007669"/>
    <property type="project" value="TreeGrafter"/>
</dbReference>
<dbReference type="GO" id="GO:0036222">
    <property type="term" value="F:XTP diphosphatase activity"/>
    <property type="evidence" value="ECO:0007669"/>
    <property type="project" value="UniProtKB-UniRule"/>
</dbReference>
<dbReference type="GO" id="GO:0035870">
    <property type="term" value="F:dITP diphosphatase activity"/>
    <property type="evidence" value="ECO:0007669"/>
    <property type="project" value="UniProtKB-UniRule"/>
</dbReference>
<comment type="cofactor">
    <cofactor evidence="10">
        <name>Mg(2+)</name>
        <dbReference type="ChEBI" id="CHEBI:18420"/>
    </cofactor>
    <text evidence="10">Binds 1 Mg(2+) ion per subunit.</text>
</comment>
<dbReference type="GO" id="GO:0009117">
    <property type="term" value="P:nucleotide metabolic process"/>
    <property type="evidence" value="ECO:0007669"/>
    <property type="project" value="UniProtKB-KW"/>
</dbReference>
<dbReference type="Proteomes" id="UP000092967">
    <property type="component" value="Chromosome"/>
</dbReference>
<dbReference type="Gene3D" id="3.90.950.10">
    <property type="match status" value="1"/>
</dbReference>
<evidence type="ECO:0000256" key="8">
    <source>
        <dbReference type="ARBA" id="ARBA00051875"/>
    </source>
</evidence>
<dbReference type="HAMAP" id="MF_01405">
    <property type="entry name" value="Non_canon_purine_NTPase"/>
    <property type="match status" value="1"/>
</dbReference>
<keyword evidence="3 10" id="KW-0479">Metal-binding</keyword>
<dbReference type="InterPro" id="IPR020922">
    <property type="entry name" value="dITP/XTP_pyrophosphatase"/>
</dbReference>
<dbReference type="CDD" id="cd00515">
    <property type="entry name" value="HAM1"/>
    <property type="match status" value="1"/>
</dbReference>
<sequence>MKIVFATHNNNKLKEVAALLPNIELLSLTDIGCTEEIPETADTLEGNAKIKANHVTEKYGYPCFADDTGLLVDALNGEPGVYSARYAGEHGNAEKNMDLLLKNLEGTSNRKACFKTIICLNLNNQQHLFEGICNGNILEKRQGDEGFGYDPIFTPNGYQLSFAEMSLDEKGKISHRGLAVQKLIAFLQNL</sequence>
<feature type="active site" description="Proton acceptor" evidence="10">
    <location>
        <position position="67"/>
    </location>
</feature>
<evidence type="ECO:0000313" key="13">
    <source>
        <dbReference type="Proteomes" id="UP000092967"/>
    </source>
</evidence>
<comment type="similarity">
    <text evidence="1 10 11">Belongs to the HAM1 NTPase family.</text>
</comment>
<dbReference type="EC" id="3.6.1.66" evidence="10"/>
<dbReference type="PANTHER" id="PTHR11067">
    <property type="entry name" value="INOSINE TRIPHOSPHATE PYROPHOSPHATASE/HAM1 PROTEIN"/>
    <property type="match status" value="1"/>
</dbReference>
<evidence type="ECO:0000256" key="11">
    <source>
        <dbReference type="RuleBase" id="RU003781"/>
    </source>
</evidence>
<keyword evidence="4 10" id="KW-0547">Nucleotide-binding</keyword>
<feature type="binding site" evidence="10">
    <location>
        <begin position="147"/>
        <end position="150"/>
    </location>
    <ligand>
        <name>substrate</name>
    </ligand>
</feature>
<evidence type="ECO:0000256" key="3">
    <source>
        <dbReference type="ARBA" id="ARBA00022723"/>
    </source>
</evidence>
<dbReference type="STRING" id="1790137.AXE80_04245"/>
<dbReference type="EMBL" id="CP014224">
    <property type="protein sequence ID" value="ANW95538.1"/>
    <property type="molecule type" value="Genomic_DNA"/>
</dbReference>
<keyword evidence="13" id="KW-1185">Reference proteome</keyword>
<evidence type="ECO:0000313" key="12">
    <source>
        <dbReference type="EMBL" id="ANW95538.1"/>
    </source>
</evidence>
<comment type="function">
    <text evidence="10">Pyrophosphatase that catalyzes the hydrolysis of nucleoside triphosphates to their monophosphate derivatives, with a high preference for the non-canonical purine nucleotides XTP (xanthosine triphosphate), dITP (deoxyinosine triphosphate) and ITP. Seems to function as a house-cleaning enzyme that removes non-canonical purine nucleotides from the nucleotide pool, thus preventing their incorporation into DNA/RNA and avoiding chromosomal lesions.</text>
</comment>
<evidence type="ECO:0000256" key="5">
    <source>
        <dbReference type="ARBA" id="ARBA00022801"/>
    </source>
</evidence>